<dbReference type="InterPro" id="IPR031717">
    <property type="entry name" value="ODO-1/KGD_C"/>
</dbReference>
<reference evidence="8 9" key="1">
    <citation type="submission" date="2020-08" db="EMBL/GenBank/DDBJ databases">
        <title>Lysobacter sp. II4 sp. nov., isolated from soil.</title>
        <authorList>
            <person name="Woo C.Y."/>
            <person name="Kim J."/>
        </authorList>
    </citation>
    <scope>NUCLEOTIDE SEQUENCE [LARGE SCALE GENOMIC DNA]</scope>
    <source>
        <strain evidence="8 9">II4</strain>
    </source>
</reference>
<name>A0A7H0G156_9GAMM</name>
<gene>
    <name evidence="8" type="ORF">H8B22_00860</name>
</gene>
<dbReference type="FunFam" id="3.40.50.970:FF:000014">
    <property type="entry name" value="2-oxoglutarate dehydrogenase E1 component"/>
    <property type="match status" value="1"/>
</dbReference>
<keyword evidence="5 8" id="KW-0560">Oxidoreductase</keyword>
<dbReference type="InterPro" id="IPR001017">
    <property type="entry name" value="DH_E1"/>
</dbReference>
<evidence type="ECO:0000256" key="3">
    <source>
        <dbReference type="ARBA" id="ARBA00006936"/>
    </source>
</evidence>
<keyword evidence="9" id="KW-1185">Reference proteome</keyword>
<proteinExistence type="inferred from homology"/>
<comment type="cofactor">
    <cofactor evidence="1">
        <name>thiamine diphosphate</name>
        <dbReference type="ChEBI" id="CHEBI:58937"/>
    </cofactor>
</comment>
<evidence type="ECO:0000313" key="9">
    <source>
        <dbReference type="Proteomes" id="UP000516018"/>
    </source>
</evidence>
<dbReference type="InterPro" id="IPR042179">
    <property type="entry name" value="KGD_C_sf"/>
</dbReference>
<evidence type="ECO:0000259" key="7">
    <source>
        <dbReference type="SMART" id="SM00861"/>
    </source>
</evidence>
<evidence type="ECO:0000313" key="8">
    <source>
        <dbReference type="EMBL" id="QNP42022.1"/>
    </source>
</evidence>
<dbReference type="EC" id="1.2.4.2" evidence="4"/>
<dbReference type="KEGG" id="lsx:H8B22_00860"/>
<dbReference type="CDD" id="cd02016">
    <property type="entry name" value="TPP_E1_OGDC_like"/>
    <property type="match status" value="1"/>
</dbReference>
<dbReference type="PANTHER" id="PTHR23152">
    <property type="entry name" value="2-OXOGLUTARATE DEHYDROGENASE"/>
    <property type="match status" value="1"/>
</dbReference>
<feature type="domain" description="Transketolase-like pyrimidine-binding" evidence="7">
    <location>
        <begin position="593"/>
        <end position="786"/>
    </location>
</feature>
<dbReference type="GO" id="GO:0006099">
    <property type="term" value="P:tricarboxylic acid cycle"/>
    <property type="evidence" value="ECO:0007669"/>
    <property type="project" value="TreeGrafter"/>
</dbReference>
<evidence type="ECO:0000256" key="1">
    <source>
        <dbReference type="ARBA" id="ARBA00001964"/>
    </source>
</evidence>
<dbReference type="Gene3D" id="3.40.50.12470">
    <property type="match status" value="1"/>
</dbReference>
<dbReference type="InterPro" id="IPR005475">
    <property type="entry name" value="Transketolase-like_Pyr-bd"/>
</dbReference>
<organism evidence="8 9">
    <name type="scientific">Agrilutibacter terrestris</name>
    <dbReference type="NCBI Taxonomy" id="2865112"/>
    <lineage>
        <taxon>Bacteria</taxon>
        <taxon>Pseudomonadati</taxon>
        <taxon>Pseudomonadota</taxon>
        <taxon>Gammaproteobacteria</taxon>
        <taxon>Lysobacterales</taxon>
        <taxon>Lysobacteraceae</taxon>
        <taxon>Agrilutibacter</taxon>
    </lineage>
</organism>
<dbReference type="GO" id="GO:0030976">
    <property type="term" value="F:thiamine pyrophosphate binding"/>
    <property type="evidence" value="ECO:0007669"/>
    <property type="project" value="InterPro"/>
</dbReference>
<dbReference type="Pfam" id="PF00676">
    <property type="entry name" value="E1_dh"/>
    <property type="match status" value="1"/>
</dbReference>
<evidence type="ECO:0000256" key="4">
    <source>
        <dbReference type="ARBA" id="ARBA00012280"/>
    </source>
</evidence>
<dbReference type="Pfam" id="PF16078">
    <property type="entry name" value="2-oxogl_dehyd_N"/>
    <property type="match status" value="1"/>
</dbReference>
<comment type="function">
    <text evidence="2">E1 component of the 2-oxoglutarate dehydrogenase (OGDH) complex which catalyzes the decarboxylation of 2-oxoglutarate, the first step in the conversion of 2-oxoglutarate to succinyl-CoA and CO(2).</text>
</comment>
<evidence type="ECO:0000256" key="5">
    <source>
        <dbReference type="ARBA" id="ARBA00023002"/>
    </source>
</evidence>
<evidence type="ECO:0000256" key="2">
    <source>
        <dbReference type="ARBA" id="ARBA00003906"/>
    </source>
</evidence>
<comment type="similarity">
    <text evidence="3">Belongs to the alpha-ketoglutarate dehydrogenase family.</text>
</comment>
<dbReference type="PIRSF" id="PIRSF000157">
    <property type="entry name" value="Oxoglu_dh_E1"/>
    <property type="match status" value="1"/>
</dbReference>
<dbReference type="NCBIfam" id="NF008907">
    <property type="entry name" value="PRK12270.1"/>
    <property type="match status" value="1"/>
</dbReference>
<dbReference type="SMART" id="SM00861">
    <property type="entry name" value="Transket_pyr"/>
    <property type="match status" value="1"/>
</dbReference>
<dbReference type="InterPro" id="IPR029061">
    <property type="entry name" value="THDP-binding"/>
</dbReference>
<evidence type="ECO:0000256" key="6">
    <source>
        <dbReference type="ARBA" id="ARBA00023052"/>
    </source>
</evidence>
<dbReference type="NCBIfam" id="TIGR00239">
    <property type="entry name" value="2oxo_dh_E1"/>
    <property type="match status" value="1"/>
</dbReference>
<protein>
    <recommendedName>
        <fullName evidence="4">oxoglutarate dehydrogenase (succinyl-transferring)</fullName>
        <ecNumber evidence="4">1.2.4.2</ecNumber>
    </recommendedName>
</protein>
<dbReference type="Proteomes" id="UP000516018">
    <property type="component" value="Chromosome"/>
</dbReference>
<keyword evidence="6" id="KW-0786">Thiamine pyrophosphate</keyword>
<accession>A0A7H0G156</accession>
<sequence>MDSLLKQFAQSSQLGANAAYIEDLYEQYLVDPDSVGAKWKTYFDGLKGREAGDVPHSAVIDQIAIAGKLAATGKLAVAGGGDERERGVAKLITAYRSRGHLAANIDPLGMLVKTEAPDLAIGFHHLSESDLSAEFSTGGVGGKDRMKLGDLVALLKATYTGPIGAEYMHITDVEQRRWMQERMETAGGKYSRSADDKKRILERLTAADGLERYLGTKYVGQKRFSLEGGDALIPLMDTTIRRAGEQGAKDVIIGMAHRGRLNVLVNTLGKPPRQLFDEFEGKFEHVHNDLAHQGDVKYHMGFSADVVTPGGPVHLALAFNPSHLEIVDPVVAGSVRSRQTRRGDKGAQQVLPILIHGDAAFAGQGVVMELFQMSQARGFRVGGTIHIVINNQVGFTTSERQDARSTLYCTDVAKMINVPILHVNGDDPEAVVFCAELALDFRNRFGKDVVIDLVCYRRHGHNEADEPAATQPLMYQVIRKHKTPREMYAAQLVSEGVIQDAQAQALVDGYRQKLDDGVVTTELVAVKPDEFTIDWSPYLKGKLSDKVDTTYDGKKLKKLAETINEVPDTLKLHPRVAKIYEDRRKMSEGAQPGDWGFAENLAYATLLTEGYKLRLVGQDCGRGTFFHRHAILHEQTTDEYVLPLRRLVQNPVDVTIIDSLLSEEAVMAFEYGYSTADPMTLDIWEAQFGDFANGAQVVIDQFLSSGEAKWGRLCGLALFLPHGYEGQGPEHSSARLERFLQLCALDNMIVCTPTTPAQAYHMIRRQMRMTTRKPLVVMTPKSLLRHKLAVSSLDELSKGGFQTLIPASNVSDAKKVKRVVVCGGKVYYDLLEEATKQNLADVAIVRVEQLYPFPRAELAAELKRFAGATDVVWCQEEPQNQGAWYQIRHHLTACLTPKQSLSYAGRARSPSPAVGHLSDHVIEQTKLVADALVNPVHGDASPE</sequence>
<dbReference type="SUPFAM" id="SSF52518">
    <property type="entry name" value="Thiamin diphosphate-binding fold (THDP-binding)"/>
    <property type="match status" value="2"/>
</dbReference>
<dbReference type="InterPro" id="IPR011603">
    <property type="entry name" value="2oxoglutarate_DH_E1"/>
</dbReference>
<dbReference type="Gene3D" id="3.40.50.11610">
    <property type="entry name" value="Multifunctional 2-oxoglutarate metabolism enzyme, C-terminal domain"/>
    <property type="match status" value="1"/>
</dbReference>
<dbReference type="Pfam" id="PF16870">
    <property type="entry name" value="OxoGdeHyase_C"/>
    <property type="match status" value="1"/>
</dbReference>
<dbReference type="GO" id="GO:0004591">
    <property type="term" value="F:oxoglutarate dehydrogenase (succinyl-transferring) activity"/>
    <property type="evidence" value="ECO:0007669"/>
    <property type="project" value="UniProtKB-EC"/>
</dbReference>
<dbReference type="RefSeq" id="WP_187713456.1">
    <property type="nucleotide sequence ID" value="NZ_CP060820.1"/>
</dbReference>
<dbReference type="AlphaFoldDB" id="A0A7H0G156"/>
<dbReference type="GO" id="GO:0005829">
    <property type="term" value="C:cytosol"/>
    <property type="evidence" value="ECO:0007669"/>
    <property type="project" value="TreeGrafter"/>
</dbReference>
<dbReference type="GO" id="GO:0045252">
    <property type="term" value="C:oxoglutarate dehydrogenase complex"/>
    <property type="evidence" value="ECO:0007669"/>
    <property type="project" value="TreeGrafter"/>
</dbReference>
<dbReference type="PANTHER" id="PTHR23152:SF4">
    <property type="entry name" value="2-OXOADIPATE DEHYDROGENASE COMPLEX COMPONENT E1"/>
    <property type="match status" value="1"/>
</dbReference>
<dbReference type="EMBL" id="CP060820">
    <property type="protein sequence ID" value="QNP42022.1"/>
    <property type="molecule type" value="Genomic_DNA"/>
</dbReference>
<dbReference type="Gene3D" id="3.40.50.970">
    <property type="match status" value="1"/>
</dbReference>
<dbReference type="NCBIfam" id="NF006914">
    <property type="entry name" value="PRK09404.1"/>
    <property type="match status" value="1"/>
</dbReference>
<dbReference type="Gene3D" id="1.10.287.1150">
    <property type="entry name" value="TPP helical domain"/>
    <property type="match status" value="1"/>
</dbReference>
<dbReference type="Pfam" id="PF02779">
    <property type="entry name" value="Transket_pyr"/>
    <property type="match status" value="1"/>
</dbReference>
<dbReference type="InterPro" id="IPR032106">
    <property type="entry name" value="2-oxogl_dehyd_N"/>
</dbReference>